<dbReference type="GO" id="GO:0008784">
    <property type="term" value="F:alanine racemase activity"/>
    <property type="evidence" value="ECO:0007669"/>
    <property type="project" value="UniProtKB-EC"/>
</dbReference>
<feature type="modified residue" description="N6-(pyridoxal phosphate)lysine" evidence="4">
    <location>
        <position position="47"/>
    </location>
</feature>
<comment type="cofactor">
    <cofactor evidence="1 4">
        <name>pyridoxal 5'-phosphate</name>
        <dbReference type="ChEBI" id="CHEBI:597326"/>
    </cofactor>
</comment>
<keyword evidence="2 4" id="KW-0663">Pyridoxal phosphate</keyword>
<evidence type="ECO:0000256" key="2">
    <source>
        <dbReference type="ARBA" id="ARBA00022898"/>
    </source>
</evidence>
<keyword evidence="6" id="KW-0560">Oxidoreductase</keyword>
<accession>A0ABY8QXJ7</accession>
<dbReference type="RefSeq" id="WP_349639713.1">
    <property type="nucleotide sequence ID" value="NZ_CP090958.1"/>
</dbReference>
<keyword evidence="3 4" id="KW-0413">Isomerase</keyword>
<evidence type="ECO:0000259" key="5">
    <source>
        <dbReference type="SMART" id="SM01005"/>
    </source>
</evidence>
<comment type="function">
    <text evidence="4">Catalyzes the interconversion of L-alanine and D-alanine. May also act on other amino acids.</text>
</comment>
<feature type="binding site" evidence="4">
    <location>
        <position position="145"/>
    </location>
    <ligand>
        <name>substrate</name>
    </ligand>
</feature>
<dbReference type="NCBIfam" id="TIGR00492">
    <property type="entry name" value="alr"/>
    <property type="match status" value="1"/>
</dbReference>
<feature type="active site" description="Proton acceptor; specific for D-alanine" evidence="4">
    <location>
        <position position="47"/>
    </location>
</feature>
<dbReference type="HAMAP" id="MF_01201">
    <property type="entry name" value="Ala_racemase"/>
    <property type="match status" value="1"/>
</dbReference>
<evidence type="ECO:0000313" key="6">
    <source>
        <dbReference type="EMBL" id="WGW12905.1"/>
    </source>
</evidence>
<dbReference type="SMART" id="SM01005">
    <property type="entry name" value="Ala_racemase_C"/>
    <property type="match status" value="1"/>
</dbReference>
<dbReference type="InterPro" id="IPR009006">
    <property type="entry name" value="Ala_racemase/Decarboxylase_C"/>
</dbReference>
<dbReference type="EC" id="5.1.1.1" evidence="4"/>
<dbReference type="Pfam" id="PF00842">
    <property type="entry name" value="Ala_racemase_C"/>
    <property type="match status" value="1"/>
</dbReference>
<dbReference type="SUPFAM" id="SSF51419">
    <property type="entry name" value="PLP-binding barrel"/>
    <property type="match status" value="1"/>
</dbReference>
<sequence length="386" mass="41104">MAAMNRAVPAPAHPAPLTALVDLSAIADNVRALRAAAPGRELMAVVKANGYGHGAIEAARAALQAGADWLGVAHLREALDLREAGIKEPILFWLYGPQEDLTPAVRHGIDIGVSSLHGFEQVCEAAANAGRRARIHMKIDTGLGRNGATAEQWVGLLDAVNEADMRGLIEPVGVFSHLACADEPGHESIALQKQNFLTAIDVAKTRSVNFSRRHLANTPGVFAKEDLAFDLIRPGLGIYGLSPFADRNAEELGLRPALRLVSLVAQVKRVPAGQGVSYGLGYRTSVESTLALVPAGYGDGIPRAASDRAEVSIRGKRYRIAGRVAMDQFVVDVGDDKVRLGDEVVILGANPGEPTVEDWARATDTINYEVVTRLSARVARSYLPVA</sequence>
<dbReference type="PANTHER" id="PTHR30511">
    <property type="entry name" value="ALANINE RACEMASE"/>
    <property type="match status" value="1"/>
</dbReference>
<name>A0ABY8QXJ7_9MICO</name>
<organism evidence="6 7">
    <name type="scientific">Saxibacter everestensis</name>
    <dbReference type="NCBI Taxonomy" id="2909229"/>
    <lineage>
        <taxon>Bacteria</taxon>
        <taxon>Bacillati</taxon>
        <taxon>Actinomycetota</taxon>
        <taxon>Actinomycetes</taxon>
        <taxon>Micrococcales</taxon>
        <taxon>Brevibacteriaceae</taxon>
        <taxon>Saxibacter</taxon>
    </lineage>
</organism>
<feature type="active site" description="Proton acceptor; specific for L-alanine" evidence="4">
    <location>
        <position position="278"/>
    </location>
</feature>
<gene>
    <name evidence="6" type="primary">alr</name>
    <name evidence="6" type="ORF">LWF01_03790</name>
</gene>
<dbReference type="InterPro" id="IPR029066">
    <property type="entry name" value="PLP-binding_barrel"/>
</dbReference>
<feature type="domain" description="Alanine racemase C-terminal" evidence="5">
    <location>
        <begin position="257"/>
        <end position="383"/>
    </location>
</feature>
<dbReference type="Proteomes" id="UP001209083">
    <property type="component" value="Chromosome"/>
</dbReference>
<dbReference type="PROSITE" id="PS00395">
    <property type="entry name" value="ALANINE_RACEMASE"/>
    <property type="match status" value="1"/>
</dbReference>
<dbReference type="InterPro" id="IPR020622">
    <property type="entry name" value="Ala_racemase_pyridoxalP-BS"/>
</dbReference>
<dbReference type="Pfam" id="PF01168">
    <property type="entry name" value="Ala_racemase_N"/>
    <property type="match status" value="1"/>
</dbReference>
<protein>
    <recommendedName>
        <fullName evidence="4">Alanine racemase</fullName>
        <ecNumber evidence="4">5.1.1.1</ecNumber>
    </recommendedName>
</protein>
<comment type="pathway">
    <text evidence="4">Amino-acid biosynthesis; D-alanine biosynthesis; D-alanine from L-alanine: step 1/1.</text>
</comment>
<dbReference type="InterPro" id="IPR000821">
    <property type="entry name" value="Ala_racemase"/>
</dbReference>
<reference evidence="6 7" key="1">
    <citation type="submission" date="2023-05" db="EMBL/GenBank/DDBJ databases">
        <title>Lithophilousrod everest ZFBP1038 complete genpme.</title>
        <authorList>
            <person name="Tian M."/>
        </authorList>
    </citation>
    <scope>NUCLEOTIDE SEQUENCE [LARGE SCALE GENOMIC DNA]</scope>
    <source>
        <strain evidence="6 7">ZFBP1038</strain>
    </source>
</reference>
<comment type="similarity">
    <text evidence="4">Belongs to the alanine racemase family.</text>
</comment>
<proteinExistence type="inferred from homology"/>
<dbReference type="InterPro" id="IPR001608">
    <property type="entry name" value="Ala_racemase_N"/>
</dbReference>
<evidence type="ECO:0000313" key="7">
    <source>
        <dbReference type="Proteomes" id="UP001209083"/>
    </source>
</evidence>
<feature type="binding site" evidence="4">
    <location>
        <position position="326"/>
    </location>
    <ligand>
        <name>substrate</name>
    </ligand>
</feature>
<dbReference type="Gene3D" id="3.20.20.10">
    <property type="entry name" value="Alanine racemase"/>
    <property type="match status" value="1"/>
</dbReference>
<dbReference type="CDD" id="cd00430">
    <property type="entry name" value="PLPDE_III_AR"/>
    <property type="match status" value="1"/>
</dbReference>
<dbReference type="SUPFAM" id="SSF50621">
    <property type="entry name" value="Alanine racemase C-terminal domain-like"/>
    <property type="match status" value="1"/>
</dbReference>
<dbReference type="PRINTS" id="PR00992">
    <property type="entry name" value="ALARACEMASE"/>
</dbReference>
<dbReference type="Gene3D" id="2.40.37.10">
    <property type="entry name" value="Lyase, Ornithine Decarboxylase, Chain A, domain 1"/>
    <property type="match status" value="1"/>
</dbReference>
<evidence type="ECO:0000256" key="1">
    <source>
        <dbReference type="ARBA" id="ARBA00001933"/>
    </source>
</evidence>
<dbReference type="InterPro" id="IPR011079">
    <property type="entry name" value="Ala_racemase_C"/>
</dbReference>
<comment type="catalytic activity">
    <reaction evidence="4">
        <text>L-alanine = D-alanine</text>
        <dbReference type="Rhea" id="RHEA:20249"/>
        <dbReference type="ChEBI" id="CHEBI:57416"/>
        <dbReference type="ChEBI" id="CHEBI:57972"/>
        <dbReference type="EC" id="5.1.1.1"/>
    </reaction>
</comment>
<dbReference type="PANTHER" id="PTHR30511:SF0">
    <property type="entry name" value="ALANINE RACEMASE, CATABOLIC-RELATED"/>
    <property type="match status" value="1"/>
</dbReference>
<evidence type="ECO:0000256" key="4">
    <source>
        <dbReference type="HAMAP-Rule" id="MF_01201"/>
    </source>
</evidence>
<dbReference type="EMBL" id="CP090958">
    <property type="protein sequence ID" value="WGW12905.1"/>
    <property type="molecule type" value="Genomic_DNA"/>
</dbReference>
<evidence type="ECO:0000256" key="3">
    <source>
        <dbReference type="ARBA" id="ARBA00023235"/>
    </source>
</evidence>
<keyword evidence="7" id="KW-1185">Reference proteome</keyword>
<dbReference type="GO" id="GO:0016491">
    <property type="term" value="F:oxidoreductase activity"/>
    <property type="evidence" value="ECO:0007669"/>
    <property type="project" value="UniProtKB-KW"/>
</dbReference>